<name>A0A1Z5YR01_9PROT</name>
<sequence>MRFAFIARYHGPLSRERVCRLFGVSDRGFRAWRRRPVCARKRQDDVLMVHIRTIHAQSRQSYGRPRMTEELRAAGLSVGHRRVGRLMREYDIRVVRTRRFKVTTNSSHKHTIEPNLLGQDFSAPALNRKWTADITYIWTREGWVYLAVVLDLFSRRVIGWNLGSRMTADLATTALQRAIALRQPPPGCVHHADRGSQYCSEDYRKLLSTHGFIVSMSRKGNCWDNAVTESFFKTVKAELLWRHAWMTRQEVEQAITSYINDFYNPQRLHSALQWKSPLDYERNAA</sequence>
<dbReference type="GO" id="GO:0003676">
    <property type="term" value="F:nucleic acid binding"/>
    <property type="evidence" value="ECO:0007669"/>
    <property type="project" value="InterPro"/>
</dbReference>
<dbReference type="GO" id="GO:0015074">
    <property type="term" value="P:DNA integration"/>
    <property type="evidence" value="ECO:0007669"/>
    <property type="project" value="InterPro"/>
</dbReference>
<dbReference type="Proteomes" id="UP000196086">
    <property type="component" value="Unassembled WGS sequence"/>
</dbReference>
<dbReference type="SUPFAM" id="SSF53098">
    <property type="entry name" value="Ribonuclease H-like"/>
    <property type="match status" value="1"/>
</dbReference>
<dbReference type="Pfam" id="PF13276">
    <property type="entry name" value="HTH_21"/>
    <property type="match status" value="1"/>
</dbReference>
<feature type="domain" description="Integrase catalytic" evidence="1">
    <location>
        <begin position="120"/>
        <end position="285"/>
    </location>
</feature>
<accession>A0A1Z5YR01</accession>
<dbReference type="PANTHER" id="PTHR46889:SF4">
    <property type="entry name" value="TRANSPOSASE INSO FOR INSERTION SEQUENCE ELEMENT IS911B-RELATED"/>
    <property type="match status" value="1"/>
</dbReference>
<comment type="caution">
    <text evidence="2">The sequence shown here is derived from an EMBL/GenBank/DDBJ whole genome shotgun (WGS) entry which is preliminary data.</text>
</comment>
<dbReference type="Pfam" id="PF13333">
    <property type="entry name" value="rve_2"/>
    <property type="match status" value="1"/>
</dbReference>
<evidence type="ECO:0000313" key="2">
    <source>
        <dbReference type="EMBL" id="OUI97673.1"/>
    </source>
</evidence>
<organism evidence="2 3">
    <name type="scientific">Acetobacter cibinongensis</name>
    <dbReference type="NCBI Taxonomy" id="146475"/>
    <lineage>
        <taxon>Bacteria</taxon>
        <taxon>Pseudomonadati</taxon>
        <taxon>Pseudomonadota</taxon>
        <taxon>Alphaproteobacteria</taxon>
        <taxon>Acetobacterales</taxon>
        <taxon>Acetobacteraceae</taxon>
        <taxon>Acetobacter</taxon>
    </lineage>
</organism>
<gene>
    <name evidence="2" type="ORF">HK14_02265</name>
</gene>
<dbReference type="InterPro" id="IPR001584">
    <property type="entry name" value="Integrase_cat-core"/>
</dbReference>
<reference evidence="2 3" key="1">
    <citation type="submission" date="2014-06" db="EMBL/GenBank/DDBJ databases">
        <authorList>
            <person name="Ju J."/>
            <person name="Zhang J."/>
        </authorList>
    </citation>
    <scope>NUCLEOTIDE SEQUENCE [LARGE SCALE GENOMIC DNA]</scope>
    <source>
        <strain evidence="2 3">DsW_47</strain>
    </source>
</reference>
<dbReference type="PROSITE" id="PS50994">
    <property type="entry name" value="INTEGRASE"/>
    <property type="match status" value="1"/>
</dbReference>
<dbReference type="InterPro" id="IPR048020">
    <property type="entry name" value="Transpos_IS3"/>
</dbReference>
<dbReference type="InterPro" id="IPR050900">
    <property type="entry name" value="Transposase_IS3/IS150/IS904"/>
</dbReference>
<dbReference type="Gene3D" id="3.30.420.10">
    <property type="entry name" value="Ribonuclease H-like superfamily/Ribonuclease H"/>
    <property type="match status" value="1"/>
</dbReference>
<dbReference type="PANTHER" id="PTHR46889">
    <property type="entry name" value="TRANSPOSASE INSF FOR INSERTION SEQUENCE IS3B-RELATED"/>
    <property type="match status" value="1"/>
</dbReference>
<dbReference type="InterPro" id="IPR036397">
    <property type="entry name" value="RNaseH_sf"/>
</dbReference>
<evidence type="ECO:0000259" key="1">
    <source>
        <dbReference type="PROSITE" id="PS50994"/>
    </source>
</evidence>
<dbReference type="InterPro" id="IPR012337">
    <property type="entry name" value="RNaseH-like_sf"/>
</dbReference>
<dbReference type="NCBIfam" id="NF033516">
    <property type="entry name" value="transpos_IS3"/>
    <property type="match status" value="1"/>
</dbReference>
<dbReference type="EMBL" id="JOMQ01000130">
    <property type="protein sequence ID" value="OUI97673.1"/>
    <property type="molecule type" value="Genomic_DNA"/>
</dbReference>
<evidence type="ECO:0000313" key="3">
    <source>
        <dbReference type="Proteomes" id="UP000196086"/>
    </source>
</evidence>
<dbReference type="Pfam" id="PF00665">
    <property type="entry name" value="rve"/>
    <property type="match status" value="1"/>
</dbReference>
<dbReference type="InterPro" id="IPR025948">
    <property type="entry name" value="HTH-like_dom"/>
</dbReference>
<protein>
    <recommendedName>
        <fullName evidence="1">Integrase catalytic domain-containing protein</fullName>
    </recommendedName>
</protein>
<dbReference type="AlphaFoldDB" id="A0A1Z5YR01"/>
<proteinExistence type="predicted"/>